<comment type="caution">
    <text evidence="2">The sequence shown here is derived from an EMBL/GenBank/DDBJ whole genome shotgun (WGS) entry which is preliminary data.</text>
</comment>
<dbReference type="Proteomes" id="UP000736335">
    <property type="component" value="Unassembled WGS sequence"/>
</dbReference>
<reference evidence="2" key="2">
    <citation type="submission" date="2020-11" db="EMBL/GenBank/DDBJ databases">
        <authorList>
            <consortium name="DOE Joint Genome Institute"/>
            <person name="Kuo A."/>
            <person name="Miyauchi S."/>
            <person name="Kiss E."/>
            <person name="Drula E."/>
            <person name="Kohler A."/>
            <person name="Sanchez-Garcia M."/>
            <person name="Andreopoulos B."/>
            <person name="Barry K.W."/>
            <person name="Bonito G."/>
            <person name="Buee M."/>
            <person name="Carver A."/>
            <person name="Chen C."/>
            <person name="Cichocki N."/>
            <person name="Clum A."/>
            <person name="Culley D."/>
            <person name="Crous P.W."/>
            <person name="Fauchery L."/>
            <person name="Girlanda M."/>
            <person name="Hayes R."/>
            <person name="Keri Z."/>
            <person name="Labutti K."/>
            <person name="Lipzen A."/>
            <person name="Lombard V."/>
            <person name="Magnuson J."/>
            <person name="Maillard F."/>
            <person name="Morin E."/>
            <person name="Murat C."/>
            <person name="Nolan M."/>
            <person name="Ohm R."/>
            <person name="Pangilinan J."/>
            <person name="Pereira M."/>
            <person name="Perotto S."/>
            <person name="Peter M."/>
            <person name="Riley R."/>
            <person name="Sitrit Y."/>
            <person name="Stielow B."/>
            <person name="Szollosi G."/>
            <person name="Zifcakova L."/>
            <person name="Stursova M."/>
            <person name="Spatafora J.W."/>
            <person name="Tedersoo L."/>
            <person name="Vaario L.-M."/>
            <person name="Yamada A."/>
            <person name="Yan M."/>
            <person name="Wang P."/>
            <person name="Xu J."/>
            <person name="Bruns T."/>
            <person name="Baldrian P."/>
            <person name="Vilgalys R."/>
            <person name="Henrissat B."/>
            <person name="Grigoriev I.V."/>
            <person name="Hibbett D."/>
            <person name="Nagy L.G."/>
            <person name="Martin F.M."/>
        </authorList>
    </citation>
    <scope>NUCLEOTIDE SEQUENCE</scope>
    <source>
        <strain evidence="2">UH-Tt-Lm1</strain>
    </source>
</reference>
<dbReference type="OrthoDB" id="2745898at2759"/>
<dbReference type="AlphaFoldDB" id="A0A9P6HC44"/>
<evidence type="ECO:0000313" key="2">
    <source>
        <dbReference type="EMBL" id="KAF9783863.1"/>
    </source>
</evidence>
<organism evidence="2 3">
    <name type="scientific">Thelephora terrestris</name>
    <dbReference type="NCBI Taxonomy" id="56493"/>
    <lineage>
        <taxon>Eukaryota</taxon>
        <taxon>Fungi</taxon>
        <taxon>Dikarya</taxon>
        <taxon>Basidiomycota</taxon>
        <taxon>Agaricomycotina</taxon>
        <taxon>Agaricomycetes</taxon>
        <taxon>Thelephorales</taxon>
        <taxon>Thelephoraceae</taxon>
        <taxon>Thelephora</taxon>
    </lineage>
</organism>
<feature type="compositionally biased region" description="Basic and acidic residues" evidence="1">
    <location>
        <begin position="25"/>
        <end position="36"/>
    </location>
</feature>
<reference evidence="2" key="1">
    <citation type="journal article" date="2020" name="Nat. Commun.">
        <title>Large-scale genome sequencing of mycorrhizal fungi provides insights into the early evolution of symbiotic traits.</title>
        <authorList>
            <person name="Miyauchi S."/>
            <person name="Kiss E."/>
            <person name="Kuo A."/>
            <person name="Drula E."/>
            <person name="Kohler A."/>
            <person name="Sanchez-Garcia M."/>
            <person name="Morin E."/>
            <person name="Andreopoulos B."/>
            <person name="Barry K.W."/>
            <person name="Bonito G."/>
            <person name="Buee M."/>
            <person name="Carver A."/>
            <person name="Chen C."/>
            <person name="Cichocki N."/>
            <person name="Clum A."/>
            <person name="Culley D."/>
            <person name="Crous P.W."/>
            <person name="Fauchery L."/>
            <person name="Girlanda M."/>
            <person name="Hayes R.D."/>
            <person name="Keri Z."/>
            <person name="LaButti K."/>
            <person name="Lipzen A."/>
            <person name="Lombard V."/>
            <person name="Magnuson J."/>
            <person name="Maillard F."/>
            <person name="Murat C."/>
            <person name="Nolan M."/>
            <person name="Ohm R.A."/>
            <person name="Pangilinan J."/>
            <person name="Pereira M.F."/>
            <person name="Perotto S."/>
            <person name="Peter M."/>
            <person name="Pfister S."/>
            <person name="Riley R."/>
            <person name="Sitrit Y."/>
            <person name="Stielow J.B."/>
            <person name="Szollosi G."/>
            <person name="Zifcakova L."/>
            <person name="Stursova M."/>
            <person name="Spatafora J.W."/>
            <person name="Tedersoo L."/>
            <person name="Vaario L.M."/>
            <person name="Yamada A."/>
            <person name="Yan M."/>
            <person name="Wang P."/>
            <person name="Xu J."/>
            <person name="Bruns T."/>
            <person name="Baldrian P."/>
            <person name="Vilgalys R."/>
            <person name="Dunand C."/>
            <person name="Henrissat B."/>
            <person name="Grigoriev I.V."/>
            <person name="Hibbett D."/>
            <person name="Nagy L.G."/>
            <person name="Martin F.M."/>
        </authorList>
    </citation>
    <scope>NUCLEOTIDE SEQUENCE</scope>
    <source>
        <strain evidence="2">UH-Tt-Lm1</strain>
    </source>
</reference>
<proteinExistence type="predicted"/>
<accession>A0A9P6HC44</accession>
<keyword evidence="3" id="KW-1185">Reference proteome</keyword>
<evidence type="ECO:0000313" key="3">
    <source>
        <dbReference type="Proteomes" id="UP000736335"/>
    </source>
</evidence>
<feature type="region of interest" description="Disordered" evidence="1">
    <location>
        <begin position="25"/>
        <end position="48"/>
    </location>
</feature>
<sequence>MHPAHFFLVSNVIFHYIAPDDRERTQRRGSIIDRNGRRPPRGGEPGLGTSLRILRPKAFTLTWRRRLSIKITSPRAIPVVKPVHDVCIAATMTDTTLSTTTAVPRAMASSINDRPKDLIRPPEPKACKTLPPEIMDDVLEYIPLDREGRKVLIACVSVATWWARPSQRRLFSSVSLDDENYLQWMEGVALPILKTHLLRYVRSILLGLYGKADYSTQDISRDSGGYLSALHNLRSLTLCNVALLSNGQEEIHTCFSAFRETLRIEIFTLVLDFGSIVVDAEALESFLQSIASSVKYLKLEATLRRGTALTGIGNFRQLREFELLSSAQSRYFTQGTEAWGPLDKELCQLVTRLGRAGYRRSLEVELRPSKIRDGDFSPREIDFTRVLPKFRERGFVTIAYRNACDSDH</sequence>
<protein>
    <submittedName>
        <fullName evidence="2">Uncharacterized protein</fullName>
    </submittedName>
</protein>
<name>A0A9P6HC44_9AGAM</name>
<gene>
    <name evidence="2" type="ORF">BJ322DRAFT_1021634</name>
</gene>
<evidence type="ECO:0000256" key="1">
    <source>
        <dbReference type="SAM" id="MobiDB-lite"/>
    </source>
</evidence>
<dbReference type="EMBL" id="WIUZ02000009">
    <property type="protein sequence ID" value="KAF9783863.1"/>
    <property type="molecule type" value="Genomic_DNA"/>
</dbReference>